<accession>A0ABR2I0S6</accession>
<reference evidence="2 3" key="1">
    <citation type="journal article" date="2024" name="IMA Fungus">
        <title>Apiospora arundinis, a panoply of carbohydrate-active enzymes and secondary metabolites.</title>
        <authorList>
            <person name="Sorensen T."/>
            <person name="Petersen C."/>
            <person name="Muurmann A.T."/>
            <person name="Christiansen J.V."/>
            <person name="Brundto M.L."/>
            <person name="Overgaard C.K."/>
            <person name="Boysen A.T."/>
            <person name="Wollenberg R.D."/>
            <person name="Larsen T.O."/>
            <person name="Sorensen J.L."/>
            <person name="Nielsen K.L."/>
            <person name="Sondergaard T.E."/>
        </authorList>
    </citation>
    <scope>NUCLEOTIDE SEQUENCE [LARGE SCALE GENOMIC DNA]</scope>
    <source>
        <strain evidence="2 3">AAU 773</strain>
    </source>
</reference>
<evidence type="ECO:0000256" key="1">
    <source>
        <dbReference type="SAM" id="Phobius"/>
    </source>
</evidence>
<evidence type="ECO:0000313" key="3">
    <source>
        <dbReference type="Proteomes" id="UP001390339"/>
    </source>
</evidence>
<keyword evidence="1" id="KW-0812">Transmembrane</keyword>
<feature type="transmembrane region" description="Helical" evidence="1">
    <location>
        <begin position="34"/>
        <end position="54"/>
    </location>
</feature>
<organism evidence="2 3">
    <name type="scientific">Apiospora arundinis</name>
    <dbReference type="NCBI Taxonomy" id="335852"/>
    <lineage>
        <taxon>Eukaryota</taxon>
        <taxon>Fungi</taxon>
        <taxon>Dikarya</taxon>
        <taxon>Ascomycota</taxon>
        <taxon>Pezizomycotina</taxon>
        <taxon>Sordariomycetes</taxon>
        <taxon>Xylariomycetidae</taxon>
        <taxon>Amphisphaeriales</taxon>
        <taxon>Apiosporaceae</taxon>
        <taxon>Apiospora</taxon>
    </lineage>
</organism>
<dbReference type="EMBL" id="JAPCWZ010000007">
    <property type="protein sequence ID" value="KAK8855952.1"/>
    <property type="molecule type" value="Genomic_DNA"/>
</dbReference>
<protein>
    <submittedName>
        <fullName evidence="2">Uncharacterized protein</fullName>
    </submittedName>
</protein>
<sequence>MGGTEISSSNSGDDGGRSGYDVTCMATKAMLAKAAFFVAFGIMMGTVASFTLYIPDPSDALFATHYFERLVEAVTLVGPSQVLNLGKDAKVTENQLSGMPRRFPVSPWTLGVIEFKLEGSAPFRFKTSVLGETHVALSVAIANFLVKHDDGKLSHFDLDPLQPPPFAFLFQAAALRNATDF</sequence>
<gene>
    <name evidence="2" type="ORF">PGQ11_011864</name>
</gene>
<dbReference type="Proteomes" id="UP001390339">
    <property type="component" value="Unassembled WGS sequence"/>
</dbReference>
<keyword evidence="1" id="KW-1133">Transmembrane helix</keyword>
<proteinExistence type="predicted"/>
<keyword evidence="1" id="KW-0472">Membrane</keyword>
<evidence type="ECO:0000313" key="2">
    <source>
        <dbReference type="EMBL" id="KAK8855952.1"/>
    </source>
</evidence>
<comment type="caution">
    <text evidence="2">The sequence shown here is derived from an EMBL/GenBank/DDBJ whole genome shotgun (WGS) entry which is preliminary data.</text>
</comment>
<name>A0ABR2I0S6_9PEZI</name>
<keyword evidence="3" id="KW-1185">Reference proteome</keyword>